<protein>
    <recommendedName>
        <fullName evidence="4">Carboxypeptidase regulatory-like domain-containing protein</fullName>
    </recommendedName>
</protein>
<feature type="chain" id="PRO_5022208916" description="Carboxypeptidase regulatory-like domain-containing protein" evidence="1">
    <location>
        <begin position="18"/>
        <end position="137"/>
    </location>
</feature>
<sequence length="137" mass="14735" precursor="true">MRPALYSVLLFSLIALSGCGSDPTADLGTAVTVTGTITLDSKPSDGVEVIFKRLDAGAPAEYRQYVAKTDSAGKYSLENVYPAKYAVMVNEIKEEKAEEEGAAAFETGPYKKFGVNSELTADVTETNKTFDFELTSK</sequence>
<evidence type="ECO:0000313" key="3">
    <source>
        <dbReference type="Proteomes" id="UP000316855"/>
    </source>
</evidence>
<keyword evidence="3" id="KW-1185">Reference proteome</keyword>
<feature type="signal peptide" evidence="1">
    <location>
        <begin position="1"/>
        <end position="17"/>
    </location>
</feature>
<reference evidence="2 3" key="1">
    <citation type="submission" date="2019-02" db="EMBL/GenBank/DDBJ databases">
        <title>Deep-cultivation of Planctomycetes and their phenomic and genomic characterization uncovers novel biology.</title>
        <authorList>
            <person name="Wiegand S."/>
            <person name="Jogler M."/>
            <person name="Boedeker C."/>
            <person name="Pinto D."/>
            <person name="Vollmers J."/>
            <person name="Rivas-Marin E."/>
            <person name="Kohn T."/>
            <person name="Peeters S.H."/>
            <person name="Heuer A."/>
            <person name="Rast P."/>
            <person name="Oberbeckmann S."/>
            <person name="Bunk B."/>
            <person name="Jeske O."/>
            <person name="Meyerdierks A."/>
            <person name="Storesund J.E."/>
            <person name="Kallscheuer N."/>
            <person name="Luecker S."/>
            <person name="Lage O.M."/>
            <person name="Pohl T."/>
            <person name="Merkel B.J."/>
            <person name="Hornburger P."/>
            <person name="Mueller R.-W."/>
            <person name="Bruemmer F."/>
            <person name="Labrenz M."/>
            <person name="Spormann A.M."/>
            <person name="Op den Camp H."/>
            <person name="Overmann J."/>
            <person name="Amann R."/>
            <person name="Jetten M.S.M."/>
            <person name="Mascher T."/>
            <person name="Medema M.H."/>
            <person name="Devos D.P."/>
            <person name="Kaster A.-K."/>
            <person name="Ovreas L."/>
            <person name="Rohde M."/>
            <person name="Galperin M.Y."/>
            <person name="Jogler C."/>
        </authorList>
    </citation>
    <scope>NUCLEOTIDE SEQUENCE [LARGE SCALE GENOMIC DNA]</scope>
    <source>
        <strain evidence="2 3">Pan161</strain>
    </source>
</reference>
<proteinExistence type="predicted"/>
<organism evidence="2 3">
    <name type="scientific">Gimesia algae</name>
    <dbReference type="NCBI Taxonomy" id="2527971"/>
    <lineage>
        <taxon>Bacteria</taxon>
        <taxon>Pseudomonadati</taxon>
        <taxon>Planctomycetota</taxon>
        <taxon>Planctomycetia</taxon>
        <taxon>Planctomycetales</taxon>
        <taxon>Planctomycetaceae</taxon>
        <taxon>Gimesia</taxon>
    </lineage>
</organism>
<dbReference type="AlphaFoldDB" id="A0A517VJP1"/>
<dbReference type="KEGG" id="gax:Pan161_49120"/>
<dbReference type="EMBL" id="CP036343">
    <property type="protein sequence ID" value="QDT93235.1"/>
    <property type="molecule type" value="Genomic_DNA"/>
</dbReference>
<name>A0A517VJP1_9PLAN</name>
<dbReference type="PROSITE" id="PS51257">
    <property type="entry name" value="PROKAR_LIPOPROTEIN"/>
    <property type="match status" value="1"/>
</dbReference>
<evidence type="ECO:0000313" key="2">
    <source>
        <dbReference type="EMBL" id="QDT93235.1"/>
    </source>
</evidence>
<dbReference type="Gene3D" id="2.60.40.1120">
    <property type="entry name" value="Carboxypeptidase-like, regulatory domain"/>
    <property type="match status" value="1"/>
</dbReference>
<gene>
    <name evidence="2" type="ORF">Pan161_49120</name>
</gene>
<keyword evidence="1" id="KW-0732">Signal</keyword>
<evidence type="ECO:0008006" key="4">
    <source>
        <dbReference type="Google" id="ProtNLM"/>
    </source>
</evidence>
<dbReference type="Proteomes" id="UP000316855">
    <property type="component" value="Chromosome"/>
</dbReference>
<accession>A0A517VJP1</accession>
<evidence type="ECO:0000256" key="1">
    <source>
        <dbReference type="SAM" id="SignalP"/>
    </source>
</evidence>